<dbReference type="OrthoDB" id="7241844at2"/>
<evidence type="ECO:0000256" key="5">
    <source>
        <dbReference type="SAM" id="SignalP"/>
    </source>
</evidence>
<dbReference type="GO" id="GO:0016020">
    <property type="term" value="C:membrane"/>
    <property type="evidence" value="ECO:0007669"/>
    <property type="project" value="InterPro"/>
</dbReference>
<dbReference type="RefSeq" id="WP_103707121.1">
    <property type="nucleotide sequence ID" value="NZ_PQGA01000021.1"/>
</dbReference>
<dbReference type="InterPro" id="IPR018313">
    <property type="entry name" value="SBP_3_CS"/>
</dbReference>
<comment type="caution">
    <text evidence="8">The sequence shown here is derived from an EMBL/GenBank/DDBJ whole genome shotgun (WGS) entry which is preliminary data.</text>
</comment>
<proteinExistence type="inferred from homology"/>
<dbReference type="PANTHER" id="PTHR35936">
    <property type="entry name" value="MEMBRANE-BOUND LYTIC MUREIN TRANSGLYCOSYLASE F"/>
    <property type="match status" value="1"/>
</dbReference>
<dbReference type="GO" id="GO:0015276">
    <property type="term" value="F:ligand-gated monoatomic ion channel activity"/>
    <property type="evidence" value="ECO:0007669"/>
    <property type="project" value="InterPro"/>
</dbReference>
<dbReference type="SMART" id="SM00062">
    <property type="entry name" value="PBPb"/>
    <property type="match status" value="1"/>
</dbReference>
<feature type="domain" description="Solute-binding protein family 3/N-terminal" evidence="6">
    <location>
        <begin position="35"/>
        <end position="267"/>
    </location>
</feature>
<keyword evidence="9" id="KW-1185">Reference proteome</keyword>
<dbReference type="PANTHER" id="PTHR35936:SF35">
    <property type="entry name" value="L-CYSTINE-BINDING PROTEIN TCYJ"/>
    <property type="match status" value="1"/>
</dbReference>
<evidence type="ECO:0000256" key="2">
    <source>
        <dbReference type="ARBA" id="ARBA00010333"/>
    </source>
</evidence>
<dbReference type="InterPro" id="IPR001320">
    <property type="entry name" value="Iontro_rcpt_C"/>
</dbReference>
<evidence type="ECO:0000256" key="1">
    <source>
        <dbReference type="ARBA" id="ARBA00004196"/>
    </source>
</evidence>
<evidence type="ECO:0000259" key="7">
    <source>
        <dbReference type="SMART" id="SM00079"/>
    </source>
</evidence>
<accession>A0A2S4LX24</accession>
<dbReference type="GO" id="GO:0030313">
    <property type="term" value="C:cell envelope"/>
    <property type="evidence" value="ECO:0007669"/>
    <property type="project" value="UniProtKB-SubCell"/>
</dbReference>
<dbReference type="SUPFAM" id="SSF53850">
    <property type="entry name" value="Periplasmic binding protein-like II"/>
    <property type="match status" value="1"/>
</dbReference>
<reference evidence="8 9" key="1">
    <citation type="submission" date="2018-01" db="EMBL/GenBank/DDBJ databases">
        <title>Genomic Encyclopedia of Type Strains, Phase III (KMG-III): the genomes of soil and plant-associated and newly described type strains.</title>
        <authorList>
            <person name="Whitman W."/>
        </authorList>
    </citation>
    <scope>NUCLEOTIDE SEQUENCE [LARGE SCALE GENOMIC DNA]</scope>
    <source>
        <strain evidence="8 9">JCM 18070</strain>
    </source>
</reference>
<keyword evidence="3 5" id="KW-0732">Signal</keyword>
<dbReference type="AlphaFoldDB" id="A0A2S4LX24"/>
<name>A0A2S4LX24_9BURK</name>
<evidence type="ECO:0000313" key="9">
    <source>
        <dbReference type="Proteomes" id="UP000237381"/>
    </source>
</evidence>
<evidence type="ECO:0000259" key="6">
    <source>
        <dbReference type="SMART" id="SM00062"/>
    </source>
</evidence>
<evidence type="ECO:0000313" key="8">
    <source>
        <dbReference type="EMBL" id="POR46909.1"/>
    </source>
</evidence>
<feature type="chain" id="PRO_5015511267" evidence="5">
    <location>
        <begin position="24"/>
        <end position="270"/>
    </location>
</feature>
<dbReference type="Pfam" id="PF00497">
    <property type="entry name" value="SBP_bac_3"/>
    <property type="match status" value="1"/>
</dbReference>
<gene>
    <name evidence="8" type="ORF">B0G62_12164</name>
</gene>
<dbReference type="PROSITE" id="PS01039">
    <property type="entry name" value="SBP_BACTERIAL_3"/>
    <property type="match status" value="1"/>
</dbReference>
<organism evidence="8 9">
    <name type="scientific">Paraburkholderia eburnea</name>
    <dbReference type="NCBI Taxonomy" id="1189126"/>
    <lineage>
        <taxon>Bacteria</taxon>
        <taxon>Pseudomonadati</taxon>
        <taxon>Pseudomonadota</taxon>
        <taxon>Betaproteobacteria</taxon>
        <taxon>Burkholderiales</taxon>
        <taxon>Burkholderiaceae</taxon>
        <taxon>Paraburkholderia</taxon>
    </lineage>
</organism>
<evidence type="ECO:0000256" key="3">
    <source>
        <dbReference type="ARBA" id="ARBA00022729"/>
    </source>
</evidence>
<comment type="similarity">
    <text evidence="2 4">Belongs to the bacterial solute-binding protein 3 family.</text>
</comment>
<feature type="domain" description="Ionotropic glutamate receptor C-terminal" evidence="7">
    <location>
        <begin position="35"/>
        <end position="266"/>
    </location>
</feature>
<dbReference type="InterPro" id="IPR001638">
    <property type="entry name" value="Solute-binding_3/MltF_N"/>
</dbReference>
<dbReference type="SMART" id="SM00079">
    <property type="entry name" value="PBPe"/>
    <property type="match status" value="1"/>
</dbReference>
<evidence type="ECO:0000256" key="4">
    <source>
        <dbReference type="RuleBase" id="RU003744"/>
    </source>
</evidence>
<feature type="signal peptide" evidence="5">
    <location>
        <begin position="1"/>
        <end position="23"/>
    </location>
</feature>
<dbReference type="Gene3D" id="3.40.190.10">
    <property type="entry name" value="Periplasmic binding protein-like II"/>
    <property type="match status" value="2"/>
</dbReference>
<dbReference type="Proteomes" id="UP000237381">
    <property type="component" value="Unassembled WGS sequence"/>
</dbReference>
<comment type="subcellular location">
    <subcellularLocation>
        <location evidence="1">Cell envelope</location>
    </subcellularLocation>
</comment>
<dbReference type="EMBL" id="PQGA01000021">
    <property type="protein sequence ID" value="POR46909.1"/>
    <property type="molecule type" value="Genomic_DNA"/>
</dbReference>
<protein>
    <submittedName>
        <fullName evidence="8">Amino acid ABC transporter substrate-binding protein (PAAT family)</fullName>
    </submittedName>
</protein>
<sequence>MKRLFRVLPAALCLTAAITAAHAGTTLQRVEQSHRLRVIVVDNDPPFGFIDDSNQLAGFDVDVAKAVAQRLGAKLVLDSPSWENIVGGHWNGRWDVCICSMTPNAERAKSLDFAAPYYSSPAVLVVNRADTRIHSAADLTGRKVGVGFGSSYESYLQKTLSIPGEKPIAFPFGAVQIVPDDESVAFQNLALGPGVRLDAVITDETTANLRIKRTPVFRIVSRLYAEPNWIAVDKGDPEWNARLAAAIQALRADGTLSRLSLQWMQEDTTR</sequence>